<organism evidence="3 4">
    <name type="scientific">Priestia megaterium (strain ATCC 14581 / DSM 32 / CCUG 1817 / JCM 2506 / NBRC 15308 / NCIMB 9376 / NCTC 10342 / NRRL B-14308 / VKM B-512 / Ford 19)</name>
    <name type="common">Bacillus megaterium</name>
    <dbReference type="NCBI Taxonomy" id="1348623"/>
    <lineage>
        <taxon>Bacteria</taxon>
        <taxon>Bacillati</taxon>
        <taxon>Bacillota</taxon>
        <taxon>Bacilli</taxon>
        <taxon>Bacillales</taxon>
        <taxon>Bacillaceae</taxon>
        <taxon>Priestia</taxon>
    </lineage>
</organism>
<dbReference type="PROSITE" id="PS00409">
    <property type="entry name" value="PROKAR_NTER_METHYL"/>
    <property type="match status" value="1"/>
</dbReference>
<dbReference type="Pfam" id="PF07963">
    <property type="entry name" value="N_methyl"/>
    <property type="match status" value="1"/>
</dbReference>
<protein>
    <recommendedName>
        <fullName evidence="5">Prepilin cleavage protein</fullName>
    </recommendedName>
</protein>
<gene>
    <name evidence="3" type="ORF">BG04_1409</name>
</gene>
<evidence type="ECO:0000256" key="2">
    <source>
        <dbReference type="ARBA" id="ARBA00023287"/>
    </source>
</evidence>
<evidence type="ECO:0000313" key="3">
    <source>
        <dbReference type="EMBL" id="AJI24652.1"/>
    </source>
</evidence>
<name>A0A0B6AU24_PRIM2</name>
<dbReference type="Proteomes" id="UP000031829">
    <property type="component" value="Chromosome"/>
</dbReference>
<dbReference type="KEGG" id="bmeg:BG04_1409"/>
<dbReference type="RefSeq" id="WP_016765558.1">
    <property type="nucleotide sequence ID" value="NZ_BCVB01000001.1"/>
</dbReference>
<accession>A0A0B6AU24</accession>
<keyword evidence="2" id="KW-0178">Competence</keyword>
<dbReference type="GO" id="GO:0009986">
    <property type="term" value="C:cell surface"/>
    <property type="evidence" value="ECO:0007669"/>
    <property type="project" value="UniProtKB-SubCell"/>
</dbReference>
<dbReference type="HOGENOM" id="CLU_173818_0_0_9"/>
<dbReference type="InterPro" id="IPR012902">
    <property type="entry name" value="N_methyl_site"/>
</dbReference>
<dbReference type="AlphaFoldDB" id="A0A0B6AU24"/>
<proteinExistence type="predicted"/>
<dbReference type="GeneID" id="93644884"/>
<comment type="subcellular location">
    <subcellularLocation>
        <location evidence="1">Cell surface</location>
    </subcellularLocation>
</comment>
<evidence type="ECO:0000256" key="1">
    <source>
        <dbReference type="ARBA" id="ARBA00004241"/>
    </source>
</evidence>
<reference evidence="3 4" key="1">
    <citation type="journal article" date="2015" name="Genome Announc.">
        <title>Complete genome sequences for 35 biothreat assay-relevant bacillus species.</title>
        <authorList>
            <person name="Johnson S.L."/>
            <person name="Daligault H.E."/>
            <person name="Davenport K.W."/>
            <person name="Jaissle J."/>
            <person name="Frey K.G."/>
            <person name="Ladner J.T."/>
            <person name="Broomall S.M."/>
            <person name="Bishop-Lilly K.A."/>
            <person name="Bruce D.C."/>
            <person name="Gibbons H.S."/>
            <person name="Coyne S.R."/>
            <person name="Lo C.C."/>
            <person name="Meincke L."/>
            <person name="Munk A.C."/>
            <person name="Koroleva G.I."/>
            <person name="Rosenzweig C.N."/>
            <person name="Palacios G.F."/>
            <person name="Redden C.L."/>
            <person name="Minogue T.D."/>
            <person name="Chain P.S."/>
        </authorList>
    </citation>
    <scope>NUCLEOTIDE SEQUENCE [LARGE SCALE GENOMIC DNA]</scope>
    <source>
        <strain evidence="4">ATCC 14581 / DSM 32 / JCM 2506 / NBRC 15308 / NCIMB 9376 / NCTC 10342 / NRRL B-14308 / VKM B-512</strain>
    </source>
</reference>
<evidence type="ECO:0008006" key="5">
    <source>
        <dbReference type="Google" id="ProtNLM"/>
    </source>
</evidence>
<sequence length="112" mass="13260">MWTRCKGQQGYTLLEMLVSFSMLLLLTGTIIPLYVQMKEAEKKQYVSYQADAILHEELLKYKYETGYKRREKIVKENVAFYLKWNGESAQKLCVEWTDSADKMKKKCDVMLK</sequence>
<dbReference type="EMBL" id="CP009920">
    <property type="protein sequence ID" value="AJI24652.1"/>
    <property type="molecule type" value="Genomic_DNA"/>
</dbReference>
<dbReference type="GO" id="GO:0030420">
    <property type="term" value="P:establishment of competence for transformation"/>
    <property type="evidence" value="ECO:0007669"/>
    <property type="project" value="UniProtKB-KW"/>
</dbReference>
<evidence type="ECO:0000313" key="4">
    <source>
        <dbReference type="Proteomes" id="UP000031829"/>
    </source>
</evidence>